<gene>
    <name evidence="14" type="primary">ATP8</name>
</gene>
<protein>
    <recommendedName>
        <fullName evidence="12">ATP synthase complex subunit 8</fullName>
    </recommendedName>
</protein>
<evidence type="ECO:0000256" key="12">
    <source>
        <dbReference type="RuleBase" id="RU003661"/>
    </source>
</evidence>
<dbReference type="Pfam" id="PF00895">
    <property type="entry name" value="ATP-synt_8"/>
    <property type="match status" value="1"/>
</dbReference>
<reference evidence="14" key="1">
    <citation type="journal article" date="2017" name="Sci. Rep.">
        <title>Phylogenetic relationships among tribes of the green lacewing subfamily Chrysopinae recovered based on mitochondrial phylogenomics.</title>
        <authorList>
            <person name="Jiang Y."/>
            <person name="Garzon-Orduna I.J."/>
            <person name="Winterton S.L."/>
            <person name="Yang F."/>
            <person name="Liu X."/>
        </authorList>
    </citation>
    <scope>NUCLEOTIDE SEQUENCE</scope>
</reference>
<keyword evidence="9 12" id="KW-0406">Ion transport</keyword>
<evidence type="ECO:0000256" key="7">
    <source>
        <dbReference type="ARBA" id="ARBA00022781"/>
    </source>
</evidence>
<name>A0A343ISK6_9NEOP</name>
<organism evidence="14">
    <name type="scientific">Italochrysa insignis</name>
    <dbReference type="NCBI Taxonomy" id="373786"/>
    <lineage>
        <taxon>Eukaryota</taxon>
        <taxon>Metazoa</taxon>
        <taxon>Ecdysozoa</taxon>
        <taxon>Arthropoda</taxon>
        <taxon>Hexapoda</taxon>
        <taxon>Insecta</taxon>
        <taxon>Pterygota</taxon>
        <taxon>Neoptera</taxon>
        <taxon>Endopterygota</taxon>
        <taxon>Neuroptera</taxon>
        <taxon>Hemerobiiformia</taxon>
        <taxon>Chrysopidae</taxon>
        <taxon>Chrysopinae</taxon>
        <taxon>Italochrysa</taxon>
    </lineage>
</organism>
<dbReference type="GO" id="GO:0015078">
    <property type="term" value="F:proton transmembrane transporter activity"/>
    <property type="evidence" value="ECO:0007669"/>
    <property type="project" value="InterPro"/>
</dbReference>
<evidence type="ECO:0000256" key="5">
    <source>
        <dbReference type="ARBA" id="ARBA00022547"/>
    </source>
</evidence>
<geneLocation type="mitochondrion" evidence="14"/>
<accession>A0A343ISK6</accession>
<evidence type="ECO:0000256" key="9">
    <source>
        <dbReference type="ARBA" id="ARBA00023065"/>
    </source>
</evidence>
<sequence>MPQMSPLNWLLLFIYFIMILILISIINYYITIYNPTLFLKNKFSQKSLYWKW</sequence>
<keyword evidence="7 12" id="KW-0375">Hydrogen ion transport</keyword>
<proteinExistence type="inferred from homology"/>
<evidence type="ECO:0000313" key="14">
    <source>
        <dbReference type="EMBL" id="AST10236.1"/>
    </source>
</evidence>
<evidence type="ECO:0000256" key="2">
    <source>
        <dbReference type="ARBA" id="ARBA00008892"/>
    </source>
</evidence>
<dbReference type="GO" id="GO:0045259">
    <property type="term" value="C:proton-transporting ATP synthase complex"/>
    <property type="evidence" value="ECO:0007669"/>
    <property type="project" value="UniProtKB-KW"/>
</dbReference>
<dbReference type="GO" id="GO:0031966">
    <property type="term" value="C:mitochondrial membrane"/>
    <property type="evidence" value="ECO:0007669"/>
    <property type="project" value="UniProtKB-SubCell"/>
</dbReference>
<evidence type="ECO:0000256" key="3">
    <source>
        <dbReference type="ARBA" id="ARBA00011291"/>
    </source>
</evidence>
<keyword evidence="6 12" id="KW-0812">Transmembrane</keyword>
<dbReference type="InterPro" id="IPR001421">
    <property type="entry name" value="ATP8_metazoa"/>
</dbReference>
<evidence type="ECO:0000256" key="8">
    <source>
        <dbReference type="ARBA" id="ARBA00022989"/>
    </source>
</evidence>
<evidence type="ECO:0000256" key="4">
    <source>
        <dbReference type="ARBA" id="ARBA00022448"/>
    </source>
</evidence>
<dbReference type="GO" id="GO:0015986">
    <property type="term" value="P:proton motive force-driven ATP synthesis"/>
    <property type="evidence" value="ECO:0007669"/>
    <property type="project" value="InterPro"/>
</dbReference>
<keyword evidence="10 12" id="KW-0496">Mitochondrion</keyword>
<keyword evidence="11 13" id="KW-0472">Membrane</keyword>
<evidence type="ECO:0000256" key="10">
    <source>
        <dbReference type="ARBA" id="ARBA00023128"/>
    </source>
</evidence>
<dbReference type="EMBL" id="KY587200">
    <property type="protein sequence ID" value="AST10236.1"/>
    <property type="molecule type" value="Genomic_DNA"/>
</dbReference>
<dbReference type="AlphaFoldDB" id="A0A343ISK6"/>
<evidence type="ECO:0000256" key="11">
    <source>
        <dbReference type="ARBA" id="ARBA00023136"/>
    </source>
</evidence>
<evidence type="ECO:0000256" key="13">
    <source>
        <dbReference type="SAM" id="Phobius"/>
    </source>
</evidence>
<keyword evidence="8 13" id="KW-1133">Transmembrane helix</keyword>
<feature type="transmembrane region" description="Helical" evidence="13">
    <location>
        <begin position="7"/>
        <end position="30"/>
    </location>
</feature>
<evidence type="ECO:0000256" key="1">
    <source>
        <dbReference type="ARBA" id="ARBA00004304"/>
    </source>
</evidence>
<keyword evidence="5 12" id="KW-0138">CF(0)</keyword>
<comment type="similarity">
    <text evidence="2 12">Belongs to the ATPase protein 8 family.</text>
</comment>
<comment type="subunit">
    <text evidence="3">F-type ATPases have 2 components, CF(1) - the catalytic core - and CF(0) - the membrane proton channel.</text>
</comment>
<keyword evidence="4 12" id="KW-0813">Transport</keyword>
<comment type="subcellular location">
    <subcellularLocation>
        <location evidence="1 12">Mitochondrion membrane</location>
        <topology evidence="1 12">Single-pass membrane protein</topology>
    </subcellularLocation>
</comment>
<evidence type="ECO:0000256" key="6">
    <source>
        <dbReference type="ARBA" id="ARBA00022692"/>
    </source>
</evidence>